<feature type="region of interest" description="Disordered" evidence="1">
    <location>
        <begin position="44"/>
        <end position="63"/>
    </location>
</feature>
<sequence length="123" mass="14106">MLTSADLRQMFTERRANSVLHTLNSSQSCTVTIILETVKASELQPPAQKNKKRFGDQHFVNNSEEEEQKTNKCWIRLKDSASWSSGWNSFLCQRNGSDVSTDSGPRQLVWCFRTSSRSQLMEM</sequence>
<evidence type="ECO:0000313" key="2">
    <source>
        <dbReference type="EMBL" id="MED6263872.1"/>
    </source>
</evidence>
<protein>
    <submittedName>
        <fullName evidence="2">Uncharacterized protein</fullName>
    </submittedName>
</protein>
<name>A0ABU7CMG0_9TELE</name>
<organism evidence="2 3">
    <name type="scientific">Characodon lateralis</name>
    <dbReference type="NCBI Taxonomy" id="208331"/>
    <lineage>
        <taxon>Eukaryota</taxon>
        <taxon>Metazoa</taxon>
        <taxon>Chordata</taxon>
        <taxon>Craniata</taxon>
        <taxon>Vertebrata</taxon>
        <taxon>Euteleostomi</taxon>
        <taxon>Actinopterygii</taxon>
        <taxon>Neopterygii</taxon>
        <taxon>Teleostei</taxon>
        <taxon>Neoteleostei</taxon>
        <taxon>Acanthomorphata</taxon>
        <taxon>Ovalentaria</taxon>
        <taxon>Atherinomorphae</taxon>
        <taxon>Cyprinodontiformes</taxon>
        <taxon>Goodeidae</taxon>
        <taxon>Characodon</taxon>
    </lineage>
</organism>
<keyword evidence="3" id="KW-1185">Reference proteome</keyword>
<proteinExistence type="predicted"/>
<reference evidence="2 3" key="1">
    <citation type="submission" date="2021-06" db="EMBL/GenBank/DDBJ databases">
        <authorList>
            <person name="Palmer J.M."/>
        </authorList>
    </citation>
    <scope>NUCLEOTIDE SEQUENCE [LARGE SCALE GENOMIC DNA]</scope>
    <source>
        <strain evidence="2 3">CL_MEX2019</strain>
        <tissue evidence="2">Muscle</tissue>
    </source>
</reference>
<evidence type="ECO:0000313" key="3">
    <source>
        <dbReference type="Proteomes" id="UP001352852"/>
    </source>
</evidence>
<dbReference type="Proteomes" id="UP001352852">
    <property type="component" value="Unassembled WGS sequence"/>
</dbReference>
<comment type="caution">
    <text evidence="2">The sequence shown here is derived from an EMBL/GenBank/DDBJ whole genome shotgun (WGS) entry which is preliminary data.</text>
</comment>
<dbReference type="EMBL" id="JAHUTJ010000541">
    <property type="protein sequence ID" value="MED6263872.1"/>
    <property type="molecule type" value="Genomic_DNA"/>
</dbReference>
<accession>A0ABU7CMG0</accession>
<gene>
    <name evidence="2" type="ORF">CHARACLAT_009063</name>
</gene>
<evidence type="ECO:0000256" key="1">
    <source>
        <dbReference type="SAM" id="MobiDB-lite"/>
    </source>
</evidence>